<name>A0A7W6DSP9_9RHOB</name>
<accession>A0A7W6DSP9</accession>
<dbReference type="AlphaFoldDB" id="A0A7W6DSP9"/>
<evidence type="ECO:0000313" key="2">
    <source>
        <dbReference type="EMBL" id="MBB3988282.1"/>
    </source>
</evidence>
<sequence length="310" mass="32642">MKTVIMAALLAASPAFAQTDDAPWYPSTYGAEDEIGAANLLTPENVLSAKDLITTGKTYALGVPVGRNTPGFGSRELDFTIMMPGQEGGRTLGSNAMSYVDDMIVGWVGLGSQIDGLGHLGIDNHFYNGNTPEDYVATTGLTKMGIHNVPPIVGRGVLLDMAKLRGTDVVAEGELFTLEEVQQAVSDAGLTLSSGDIVLFHTGWLSVLEDEPQRFAGGEPGIDATSAAWLAEQGVVAVGADTWGLDVVPHPDGTLFTAHQELLAKNGVYILEVMDTSGLAADGVTDFFFVLGQPRFEGAVQAFINPIAIK</sequence>
<dbReference type="InterPro" id="IPR007325">
    <property type="entry name" value="KFase/CYL"/>
</dbReference>
<dbReference type="GO" id="GO:0019441">
    <property type="term" value="P:L-tryptophan catabolic process to kynurenine"/>
    <property type="evidence" value="ECO:0007669"/>
    <property type="project" value="InterPro"/>
</dbReference>
<dbReference type="RefSeq" id="WP_183969994.1">
    <property type="nucleotide sequence ID" value="NZ_JACIEJ010000018.1"/>
</dbReference>
<dbReference type="Gene3D" id="3.50.30.50">
    <property type="entry name" value="Putative cyclase"/>
    <property type="match status" value="1"/>
</dbReference>
<dbReference type="SUPFAM" id="SSF102198">
    <property type="entry name" value="Putative cyclase"/>
    <property type="match status" value="1"/>
</dbReference>
<dbReference type="Proteomes" id="UP000541426">
    <property type="component" value="Unassembled WGS sequence"/>
</dbReference>
<dbReference type="InterPro" id="IPR037175">
    <property type="entry name" value="KFase_sf"/>
</dbReference>
<evidence type="ECO:0000256" key="1">
    <source>
        <dbReference type="SAM" id="SignalP"/>
    </source>
</evidence>
<keyword evidence="1" id="KW-0732">Signal</keyword>
<reference evidence="2 3" key="1">
    <citation type="submission" date="2020-08" db="EMBL/GenBank/DDBJ databases">
        <title>Genomic Encyclopedia of Type Strains, Phase IV (KMG-IV): sequencing the most valuable type-strain genomes for metagenomic binning, comparative biology and taxonomic classification.</title>
        <authorList>
            <person name="Goeker M."/>
        </authorList>
    </citation>
    <scope>NUCLEOTIDE SEQUENCE [LARGE SCALE GENOMIC DNA]</scope>
    <source>
        <strain evidence="2 3">DSM 102235</strain>
    </source>
</reference>
<dbReference type="EMBL" id="JACIEJ010000018">
    <property type="protein sequence ID" value="MBB3988282.1"/>
    <property type="molecule type" value="Genomic_DNA"/>
</dbReference>
<organism evidence="2 3">
    <name type="scientific">Sagittula marina</name>
    <dbReference type="NCBI Taxonomy" id="943940"/>
    <lineage>
        <taxon>Bacteria</taxon>
        <taxon>Pseudomonadati</taxon>
        <taxon>Pseudomonadota</taxon>
        <taxon>Alphaproteobacteria</taxon>
        <taxon>Rhodobacterales</taxon>
        <taxon>Roseobacteraceae</taxon>
        <taxon>Sagittula</taxon>
    </lineage>
</organism>
<dbReference type="PANTHER" id="PTHR34861">
    <property type="match status" value="1"/>
</dbReference>
<keyword evidence="3" id="KW-1185">Reference proteome</keyword>
<comment type="caution">
    <text evidence="2">The sequence shown here is derived from an EMBL/GenBank/DDBJ whole genome shotgun (WGS) entry which is preliminary data.</text>
</comment>
<feature type="chain" id="PRO_5030551678" evidence="1">
    <location>
        <begin position="18"/>
        <end position="310"/>
    </location>
</feature>
<dbReference type="PANTHER" id="PTHR34861:SF10">
    <property type="entry name" value="CYCLASE"/>
    <property type="match status" value="1"/>
</dbReference>
<protein>
    <submittedName>
        <fullName evidence="2">Kynurenine formamidase</fullName>
    </submittedName>
</protein>
<evidence type="ECO:0000313" key="3">
    <source>
        <dbReference type="Proteomes" id="UP000541426"/>
    </source>
</evidence>
<gene>
    <name evidence="2" type="ORF">GGQ68_004639</name>
</gene>
<dbReference type="GO" id="GO:0004061">
    <property type="term" value="F:arylformamidase activity"/>
    <property type="evidence" value="ECO:0007669"/>
    <property type="project" value="InterPro"/>
</dbReference>
<feature type="signal peptide" evidence="1">
    <location>
        <begin position="1"/>
        <end position="17"/>
    </location>
</feature>
<proteinExistence type="predicted"/>
<dbReference type="Pfam" id="PF04199">
    <property type="entry name" value="Cyclase"/>
    <property type="match status" value="1"/>
</dbReference>